<dbReference type="AlphaFoldDB" id="A0A5J4RWH1"/>
<name>A0A5J4RWH1_9ZZZZ</name>
<dbReference type="InterPro" id="IPR025589">
    <property type="entry name" value="Toprim_C_rpt"/>
</dbReference>
<dbReference type="EC" id="5.6.2.1" evidence="3"/>
<dbReference type="GO" id="GO:0046872">
    <property type="term" value="F:metal ion binding"/>
    <property type="evidence" value="ECO:0007669"/>
    <property type="project" value="UniProtKB-KW"/>
</dbReference>
<dbReference type="InterPro" id="IPR006171">
    <property type="entry name" value="TOPRIM_dom"/>
</dbReference>
<feature type="domain" description="Topo IA-type catalytic" evidence="10">
    <location>
        <begin position="129"/>
        <end position="579"/>
    </location>
</feature>
<keyword evidence="6" id="KW-0799">Topoisomerase</keyword>
<dbReference type="Gene3D" id="1.10.290.10">
    <property type="entry name" value="Topoisomerase I, domain 4"/>
    <property type="match status" value="1"/>
</dbReference>
<dbReference type="PANTHER" id="PTHR42785">
    <property type="entry name" value="DNA TOPOISOMERASE, TYPE IA, CORE"/>
    <property type="match status" value="1"/>
</dbReference>
<dbReference type="InterPro" id="IPR023405">
    <property type="entry name" value="Topo_IA_core_domain"/>
</dbReference>
<comment type="caution">
    <text evidence="11">The sequence shown here is derived from an EMBL/GenBank/DDBJ whole genome shotgun (WGS) entry which is preliminary data.</text>
</comment>
<dbReference type="PRINTS" id="PR00417">
    <property type="entry name" value="PRTPISMRASEI"/>
</dbReference>
<evidence type="ECO:0000256" key="7">
    <source>
        <dbReference type="ARBA" id="ARBA00023125"/>
    </source>
</evidence>
<organism evidence="11">
    <name type="scientific">termite gut metagenome</name>
    <dbReference type="NCBI Taxonomy" id="433724"/>
    <lineage>
        <taxon>unclassified sequences</taxon>
        <taxon>metagenomes</taxon>
        <taxon>organismal metagenomes</taxon>
    </lineage>
</organism>
<dbReference type="CDD" id="cd03363">
    <property type="entry name" value="TOPRIM_TopoIA_TopoI"/>
    <property type="match status" value="1"/>
</dbReference>
<comment type="catalytic activity">
    <reaction evidence="1">
        <text>ATP-independent breakage of single-stranded DNA, followed by passage and rejoining.</text>
        <dbReference type="EC" id="5.6.2.1"/>
    </reaction>
</comment>
<dbReference type="SMART" id="SM00493">
    <property type="entry name" value="TOPRIM"/>
    <property type="match status" value="1"/>
</dbReference>
<evidence type="ECO:0000256" key="4">
    <source>
        <dbReference type="ARBA" id="ARBA00022723"/>
    </source>
</evidence>
<dbReference type="NCBIfam" id="TIGR01051">
    <property type="entry name" value="topA_bact"/>
    <property type="match status" value="1"/>
</dbReference>
<evidence type="ECO:0000256" key="2">
    <source>
        <dbReference type="ARBA" id="ARBA00009446"/>
    </source>
</evidence>
<dbReference type="GO" id="GO:0003917">
    <property type="term" value="F:DNA topoisomerase type I (single strand cut, ATP-independent) activity"/>
    <property type="evidence" value="ECO:0007669"/>
    <property type="project" value="UniProtKB-EC"/>
</dbReference>
<dbReference type="Gene3D" id="3.40.50.140">
    <property type="match status" value="1"/>
</dbReference>
<dbReference type="HAMAP" id="MF_00952">
    <property type="entry name" value="Topoisom_1_prok"/>
    <property type="match status" value="1"/>
</dbReference>
<dbReference type="EMBL" id="SNRY01000706">
    <property type="protein sequence ID" value="KAA6337361.1"/>
    <property type="molecule type" value="Genomic_DNA"/>
</dbReference>
<dbReference type="InterPro" id="IPR000380">
    <property type="entry name" value="Topo_IA"/>
</dbReference>
<dbReference type="PROSITE" id="PS52039">
    <property type="entry name" value="TOPO_IA_2"/>
    <property type="match status" value="1"/>
</dbReference>
<keyword evidence="7" id="KW-0238">DNA-binding</keyword>
<dbReference type="InterPro" id="IPR005733">
    <property type="entry name" value="TopoI_bac-type"/>
</dbReference>
<evidence type="ECO:0000256" key="6">
    <source>
        <dbReference type="ARBA" id="ARBA00023029"/>
    </source>
</evidence>
<sequence length="782" mass="88776">MQKNLVIVESPAKAKTIEKFLGKDFKVLSSYGHIRDLKKKEFSIDVQNNFSPQYEIPADKKKIVTELKTEADKAKIVWLASDEDREGEAISWHLYEVLELKPENTRRIVFHEITKAAILKAIEQPRDININLVNAQQARRVLDRIVGFELSPILWKKIKPALSAGRVQSVAVRLIVECEREIQAFKSEASFRITAVFLLQDTDGKPVEIKAELTRRPKAKEEAKAFLETCRSANFSIESITTRPLKKSPAAPFTTSTLQQEAARKLGYAVSQTMMIAQRLYESGKITYMRTDSVNLSDYAIEGSKKAITDIMGKQYAKTRRFATKTKGAQEAHEAIRPTYMEDQSIEGTAQEKKLYSLIWKRTIASQMADAELEKTTVIIGIDNNTDDKFTTIGEVIKFDGFLHVYKESYDDEKEQEDENRLLPPLKKGESLERKEIVAVERFTQRPARYTEAGLVRKLEELGIGRPSTYAPTISTIQHREYVEKGDREGEERIYKILTLKQNKITDTTQTEKTGSEKAKLFPTDIGIVVNDFLTAYFPNILDYNFTADVEKEFDDIAEGEKQWTNLMKDFYATFHPSVETTLATKSEHKVGERILGTEPETGKPVSVKIGRFGPVIQIGTADDEEKPRFSQLKKGLSLETITLEEALDAFKLPRTLGEFEEKVVIAGIGPFGPYIKHNAKYVSIPKDIDPLTISLEDAIDLINNKRKAEAQKLLKTFAEDSELQILNGRYGPYIAYKGNNYKIPKIMVPKDLELQAVMEIINKQNEKGTTPKRGRYTAKKK</sequence>
<dbReference type="Pfam" id="PF01131">
    <property type="entry name" value="Topoisom_bac"/>
    <property type="match status" value="2"/>
</dbReference>
<dbReference type="InterPro" id="IPR034149">
    <property type="entry name" value="TOPRIM_TopoI"/>
</dbReference>
<dbReference type="Pfam" id="PF01751">
    <property type="entry name" value="Toprim"/>
    <property type="match status" value="1"/>
</dbReference>
<dbReference type="CDD" id="cd00186">
    <property type="entry name" value="TOP1Ac"/>
    <property type="match status" value="1"/>
</dbReference>
<accession>A0A5J4RWH1</accession>
<comment type="similarity">
    <text evidence="2">Belongs to the type IA topoisomerase family.</text>
</comment>
<keyword evidence="4" id="KW-0479">Metal-binding</keyword>
<proteinExistence type="inferred from homology"/>
<dbReference type="InterPro" id="IPR013826">
    <property type="entry name" value="Topo_IA_cen_sub3"/>
</dbReference>
<dbReference type="Pfam" id="PF13368">
    <property type="entry name" value="Toprim_C_rpt"/>
    <property type="match status" value="3"/>
</dbReference>
<dbReference type="PROSITE" id="PS00396">
    <property type="entry name" value="TOPO_IA_1"/>
    <property type="match status" value="1"/>
</dbReference>
<dbReference type="InterPro" id="IPR003601">
    <property type="entry name" value="Topo_IA_2"/>
</dbReference>
<dbReference type="SMART" id="SM00436">
    <property type="entry name" value="TOP1Bc"/>
    <property type="match status" value="1"/>
</dbReference>
<evidence type="ECO:0000256" key="1">
    <source>
        <dbReference type="ARBA" id="ARBA00000213"/>
    </source>
</evidence>
<dbReference type="InterPro" id="IPR013825">
    <property type="entry name" value="Topo_IA_cen_sub2"/>
</dbReference>
<keyword evidence="8 11" id="KW-0413">Isomerase</keyword>
<dbReference type="Gene3D" id="2.70.20.10">
    <property type="entry name" value="Topoisomerase I, domain 3"/>
    <property type="match status" value="1"/>
</dbReference>
<dbReference type="SUPFAM" id="SSF56712">
    <property type="entry name" value="Prokaryotic type I DNA topoisomerase"/>
    <property type="match status" value="1"/>
</dbReference>
<keyword evidence="5" id="KW-0460">Magnesium</keyword>
<dbReference type="GO" id="GO:0006265">
    <property type="term" value="P:DNA topological change"/>
    <property type="evidence" value="ECO:0007669"/>
    <property type="project" value="InterPro"/>
</dbReference>
<dbReference type="InterPro" id="IPR028612">
    <property type="entry name" value="Topoisom_1_IA"/>
</dbReference>
<dbReference type="InterPro" id="IPR013824">
    <property type="entry name" value="Topo_IA_cen_sub1"/>
</dbReference>
<reference evidence="11" key="1">
    <citation type="submission" date="2019-03" db="EMBL/GenBank/DDBJ databases">
        <title>Single cell metagenomics reveals metabolic interactions within the superorganism composed of flagellate Streblomastix strix and complex community of Bacteroidetes bacteria on its surface.</title>
        <authorList>
            <person name="Treitli S.C."/>
            <person name="Kolisko M."/>
            <person name="Husnik F."/>
            <person name="Keeling P."/>
            <person name="Hampl V."/>
        </authorList>
    </citation>
    <scope>NUCLEOTIDE SEQUENCE</scope>
    <source>
        <strain evidence="11">STM</strain>
    </source>
</reference>
<evidence type="ECO:0000256" key="8">
    <source>
        <dbReference type="ARBA" id="ARBA00023235"/>
    </source>
</evidence>
<evidence type="ECO:0000256" key="5">
    <source>
        <dbReference type="ARBA" id="ARBA00022842"/>
    </source>
</evidence>
<gene>
    <name evidence="11" type="ORF">EZS27_014552</name>
</gene>
<dbReference type="InterPro" id="IPR003602">
    <property type="entry name" value="Topo_IA_DNA-bd_dom"/>
</dbReference>
<dbReference type="InterPro" id="IPR013497">
    <property type="entry name" value="Topo_IA_cen"/>
</dbReference>
<dbReference type="GO" id="GO:0003677">
    <property type="term" value="F:DNA binding"/>
    <property type="evidence" value="ECO:0007669"/>
    <property type="project" value="UniProtKB-KW"/>
</dbReference>
<feature type="domain" description="Toprim" evidence="9">
    <location>
        <begin position="3"/>
        <end position="113"/>
    </location>
</feature>
<dbReference type="PANTHER" id="PTHR42785:SF1">
    <property type="entry name" value="DNA TOPOISOMERASE"/>
    <property type="match status" value="1"/>
</dbReference>
<evidence type="ECO:0000313" key="11">
    <source>
        <dbReference type="EMBL" id="KAA6337361.1"/>
    </source>
</evidence>
<evidence type="ECO:0000259" key="9">
    <source>
        <dbReference type="PROSITE" id="PS50880"/>
    </source>
</evidence>
<dbReference type="Gene3D" id="1.10.460.10">
    <property type="entry name" value="Topoisomerase I, domain 2"/>
    <property type="match status" value="1"/>
</dbReference>
<evidence type="ECO:0000259" key="10">
    <source>
        <dbReference type="PROSITE" id="PS52039"/>
    </source>
</evidence>
<evidence type="ECO:0000256" key="3">
    <source>
        <dbReference type="ARBA" id="ARBA00012891"/>
    </source>
</evidence>
<dbReference type="InterPro" id="IPR023406">
    <property type="entry name" value="Topo_IA_AS"/>
</dbReference>
<dbReference type="PROSITE" id="PS50880">
    <property type="entry name" value="TOPRIM"/>
    <property type="match status" value="1"/>
</dbReference>
<dbReference type="SMART" id="SM00437">
    <property type="entry name" value="TOP1Ac"/>
    <property type="match status" value="1"/>
</dbReference>
<protein>
    <recommendedName>
        <fullName evidence="3">DNA topoisomerase</fullName>
        <ecNumber evidence="3">5.6.2.1</ecNumber>
    </recommendedName>
</protein>